<dbReference type="InterPro" id="IPR006671">
    <property type="entry name" value="Cyclin_N"/>
</dbReference>
<dbReference type="Proteomes" id="UP000695000">
    <property type="component" value="Unplaced"/>
</dbReference>
<dbReference type="SUPFAM" id="SSF47954">
    <property type="entry name" value="Cyclin-like"/>
    <property type="match status" value="1"/>
</dbReference>
<reference evidence="3" key="1">
    <citation type="submission" date="2025-08" db="UniProtKB">
        <authorList>
            <consortium name="RefSeq"/>
        </authorList>
    </citation>
    <scope>IDENTIFICATION</scope>
    <source>
        <tissue evidence="3">Whole Larva</tissue>
    </source>
</reference>
<dbReference type="PANTHER" id="PTHR22896:SF0">
    <property type="entry name" value="CYCLIN N-TERMINAL DOMAIN-CONTAINING PROTEIN"/>
    <property type="match status" value="1"/>
</dbReference>
<feature type="domain" description="Cyclin N-terminal" evidence="1">
    <location>
        <begin position="412"/>
        <end position="500"/>
    </location>
</feature>
<dbReference type="RefSeq" id="XP_017786264.1">
    <property type="nucleotide sequence ID" value="XM_017930775.1"/>
</dbReference>
<dbReference type="Pfam" id="PF00134">
    <property type="entry name" value="Cyclin_N"/>
    <property type="match status" value="1"/>
</dbReference>
<dbReference type="PANTHER" id="PTHR22896">
    <property type="entry name" value="CDK5 AND ABL1 ENZYME SUBSTRATE 1"/>
    <property type="match status" value="1"/>
</dbReference>
<organism evidence="2 3">
    <name type="scientific">Nicrophorus vespilloides</name>
    <name type="common">Boreal carrion beetle</name>
    <dbReference type="NCBI Taxonomy" id="110193"/>
    <lineage>
        <taxon>Eukaryota</taxon>
        <taxon>Metazoa</taxon>
        <taxon>Ecdysozoa</taxon>
        <taxon>Arthropoda</taxon>
        <taxon>Hexapoda</taxon>
        <taxon>Insecta</taxon>
        <taxon>Pterygota</taxon>
        <taxon>Neoptera</taxon>
        <taxon>Endopterygota</taxon>
        <taxon>Coleoptera</taxon>
        <taxon>Polyphaga</taxon>
        <taxon>Staphyliniformia</taxon>
        <taxon>Silphidae</taxon>
        <taxon>Nicrophorinae</taxon>
        <taxon>Nicrophorus</taxon>
    </lineage>
</organism>
<dbReference type="GeneID" id="108569274"/>
<evidence type="ECO:0000313" key="3">
    <source>
        <dbReference type="RefSeq" id="XP_017786264.1"/>
    </source>
</evidence>
<dbReference type="PIRSF" id="PIRSF025798">
    <property type="entry name" value="Cables"/>
    <property type="match status" value="1"/>
</dbReference>
<dbReference type="InterPro" id="IPR012388">
    <property type="entry name" value="CABLES1/2"/>
</dbReference>
<keyword evidence="2" id="KW-1185">Reference proteome</keyword>
<evidence type="ECO:0000259" key="1">
    <source>
        <dbReference type="Pfam" id="PF00134"/>
    </source>
</evidence>
<protein>
    <submittedName>
        <fullName evidence="3">CDK5 and ABL1 enzyme substrate 2 isoform X1</fullName>
    </submittedName>
</protein>
<name>A0ABM1NHG4_NICVS</name>
<dbReference type="InterPro" id="IPR036915">
    <property type="entry name" value="Cyclin-like_sf"/>
</dbReference>
<dbReference type="Gene3D" id="1.10.472.10">
    <property type="entry name" value="Cyclin-like"/>
    <property type="match status" value="1"/>
</dbReference>
<proteinExistence type="predicted"/>
<sequence length="518" mass="59201">MANSLKRNRSRRRIAAITFLSNISLDGSYRDTRLSLLPRNGAITKNDPLSLCKVEDTLLEESDEPDDCFSDAEHLNRNRQLHKTGKIDTHSLSSDSESILTPIKNFEERHSKDRSTVDDKKFTSKIKKKFTYQTSLGSDTERHHYGSSNESIGPICGRKKTSPAPPIIPEDVTHKEVKFMKPSKNAKFKGERLVMVTTKHVPFFVCSFIPYSRQRYNRKRNVSGPRPLSVLGDGLDPFDMLGIEKGRDGQEVSYGKLLVPTNKNKDRRGNTIDDPHDLAAKRYNSRGHHIVARTKIITWQPGYKWCFSYDQGSQRASAHMMATSPPSDSFKEDKLHHHSSLVYHPNLLDDPELIAGKHRTLLTFTSYMTSVIDYVRPTDLKKEINDKFREKFPHIQLTLSKLRSLKREMRKIVKVEIGVDLLTVAQAYVYFEKLILLGLINKANRKLCAAASLLLSAKLNDIKGDSLKALIERSENVFRLNRKELMSAEFAVLVALEFGLHVPTYEVFPHYQRLIYES</sequence>
<accession>A0ABM1NHG4</accession>
<dbReference type="CDD" id="cd20556">
    <property type="entry name" value="CYCLIN_CABLES"/>
    <property type="match status" value="1"/>
</dbReference>
<gene>
    <name evidence="3" type="primary">LOC108569274</name>
</gene>
<evidence type="ECO:0000313" key="2">
    <source>
        <dbReference type="Proteomes" id="UP000695000"/>
    </source>
</evidence>